<reference evidence="11" key="1">
    <citation type="journal article" date="2016" name="Nat. Commun.">
        <title>Genome analysis of three Pneumocystis species reveals adaptation mechanisms to life exclusively in mammalian hosts.</title>
        <authorList>
            <person name="Ma L."/>
            <person name="Chen Z."/>
            <person name="Huang D.W."/>
            <person name="Kutty G."/>
            <person name="Ishihara M."/>
            <person name="Wang H."/>
            <person name="Abouelleil A."/>
            <person name="Bishop L."/>
            <person name="Davey E."/>
            <person name="Deng R."/>
            <person name="Deng X."/>
            <person name="Fan L."/>
            <person name="Fantoni G."/>
            <person name="Fitzgerald M."/>
            <person name="Gogineni E."/>
            <person name="Goldberg J.M."/>
            <person name="Handley G."/>
            <person name="Hu X."/>
            <person name="Huber C."/>
            <person name="Jiao X."/>
            <person name="Jones K."/>
            <person name="Levin J.Z."/>
            <person name="Liu Y."/>
            <person name="Macdonald P."/>
            <person name="Melnikov A."/>
            <person name="Raley C."/>
            <person name="Sassi M."/>
            <person name="Sherman B.T."/>
            <person name="Song X."/>
            <person name="Sykes S."/>
            <person name="Tran B."/>
            <person name="Walsh L."/>
            <person name="Xia Y."/>
            <person name="Yang J."/>
            <person name="Young S."/>
            <person name="Zeng Q."/>
            <person name="Zheng X."/>
            <person name="Stephens R."/>
            <person name="Nusbaum C."/>
            <person name="Birren B.W."/>
            <person name="Azadi P."/>
            <person name="Lempicki R.A."/>
            <person name="Cuomo C.A."/>
            <person name="Kovacs J.A."/>
        </authorList>
    </citation>
    <scope>NUCLEOTIDE SEQUENCE [LARGE SCALE GENOMIC DNA]</scope>
    <source>
        <strain evidence="11">B80</strain>
    </source>
</reference>
<evidence type="ECO:0000256" key="7">
    <source>
        <dbReference type="PROSITE-ProRule" id="PRU00644"/>
    </source>
</evidence>
<evidence type="ECO:0000313" key="10">
    <source>
        <dbReference type="EMBL" id="KTW28046.1"/>
    </source>
</evidence>
<gene>
    <name evidence="10" type="ORF">T552_01908</name>
</gene>
<sequence length="408" mass="47274">MTTLKALDWVKKAVFDIYTFPERTYEDIKDIIDSYLSVDVWIEERQSIKQREECILSIKVILPVVSFEQTYNIPVVLWVPLLYPREAPIVWVIVEEGFVIKQSSYVHSDGRCYHPCIEFWDEYSCESTLARLFVSLKKAFSKDLPIVFLESGRVSKSSCSTSSKDLSNDYDLSKLFRSQISLEQSSPPPLPDKPSNFLIKTPFSFQKDNLIELSQKKSANILDSTYIDTEVPAMSSSNISLVKRPLNPITEQLIKQIALILHENAQESQKTMAQLFFQVKNDREKILRSQAQIEREKTEIIHIKEQCQKNIDILKEKILASKSLIQKCKNIQLPSIDDIVISENTLSQQFYDLITDEKSIEDTIHILSKFLENERIDLDTFLKHTRNLAREQFIKKALIKKINELLDS</sequence>
<dbReference type="RefSeq" id="XP_018225755.1">
    <property type="nucleotide sequence ID" value="XM_018370469.1"/>
</dbReference>
<dbReference type="GO" id="GO:0043130">
    <property type="term" value="F:ubiquitin binding"/>
    <property type="evidence" value="ECO:0007669"/>
    <property type="project" value="TreeGrafter"/>
</dbReference>
<dbReference type="Pfam" id="PF05743">
    <property type="entry name" value="UEV"/>
    <property type="match status" value="1"/>
</dbReference>
<dbReference type="SUPFAM" id="SSF54495">
    <property type="entry name" value="UBC-like"/>
    <property type="match status" value="1"/>
</dbReference>
<dbReference type="GO" id="GO:0043162">
    <property type="term" value="P:ubiquitin-dependent protein catabolic process via the multivesicular body sorting pathway"/>
    <property type="evidence" value="ECO:0007669"/>
    <property type="project" value="UniProtKB-ARBA"/>
</dbReference>
<dbReference type="AlphaFoldDB" id="A0A0W4ZI47"/>
<dbReference type="OrthoDB" id="306304at2759"/>
<evidence type="ECO:0000313" key="11">
    <source>
        <dbReference type="Proteomes" id="UP000054454"/>
    </source>
</evidence>
<proteinExistence type="inferred from homology"/>
<dbReference type="InterPro" id="IPR008883">
    <property type="entry name" value="UEV_N"/>
</dbReference>
<dbReference type="PANTHER" id="PTHR23306:SF3">
    <property type="entry name" value="TUMOR SUPPRESSOR PROTEIN 101"/>
    <property type="match status" value="1"/>
</dbReference>
<dbReference type="PROSITE" id="PS51312">
    <property type="entry name" value="SB"/>
    <property type="match status" value="1"/>
</dbReference>
<keyword evidence="11" id="KW-1185">Reference proteome</keyword>
<dbReference type="InterPro" id="IPR017916">
    <property type="entry name" value="SB_dom"/>
</dbReference>
<dbReference type="Gene3D" id="3.10.110.10">
    <property type="entry name" value="Ubiquitin Conjugating Enzyme"/>
    <property type="match status" value="1"/>
</dbReference>
<evidence type="ECO:0008006" key="12">
    <source>
        <dbReference type="Google" id="ProtNLM"/>
    </source>
</evidence>
<dbReference type="SUPFAM" id="SSF140111">
    <property type="entry name" value="Endosomal sorting complex assembly domain"/>
    <property type="match status" value="1"/>
</dbReference>
<evidence type="ECO:0000259" key="9">
    <source>
        <dbReference type="PROSITE" id="PS51322"/>
    </source>
</evidence>
<evidence type="ECO:0000256" key="1">
    <source>
        <dbReference type="ARBA" id="ARBA00004177"/>
    </source>
</evidence>
<keyword evidence="6" id="KW-0175">Coiled coil</keyword>
<dbReference type="EMBL" id="LFVZ01000008">
    <property type="protein sequence ID" value="KTW28046.1"/>
    <property type="molecule type" value="Genomic_DNA"/>
</dbReference>
<dbReference type="VEuPathDB" id="FungiDB:T552_01908"/>
<evidence type="ECO:0000256" key="2">
    <source>
        <dbReference type="ARBA" id="ARBA00009594"/>
    </source>
</evidence>
<feature type="domain" description="UEV" evidence="9">
    <location>
        <begin position="5"/>
        <end position="151"/>
    </location>
</feature>
<accession>A0A0W4ZI47</accession>
<name>A0A0W4ZI47_PNEC8</name>
<comment type="subcellular location">
    <subcellularLocation>
        <location evidence="1">Endosome</location>
    </subcellularLocation>
</comment>
<dbReference type="GeneID" id="28936672"/>
<dbReference type="CDD" id="cd11685">
    <property type="entry name" value="UEV_TSG101-like"/>
    <property type="match status" value="1"/>
</dbReference>
<dbReference type="InterPro" id="IPR037202">
    <property type="entry name" value="ESCRT_assembly_dom"/>
</dbReference>
<dbReference type="InterPro" id="IPR016135">
    <property type="entry name" value="UBQ-conjugating_enzyme/RWD"/>
</dbReference>
<dbReference type="GO" id="GO:0072666">
    <property type="term" value="P:establishment of protein localization to vacuole"/>
    <property type="evidence" value="ECO:0007669"/>
    <property type="project" value="UniProtKB-ARBA"/>
</dbReference>
<dbReference type="Gene3D" id="6.10.140.820">
    <property type="match status" value="1"/>
</dbReference>
<keyword evidence="3 7" id="KW-0813">Transport</keyword>
<protein>
    <recommendedName>
        <fullName evidence="12">UEV domain-containing protein</fullName>
    </recommendedName>
</protein>
<dbReference type="PROSITE" id="PS51322">
    <property type="entry name" value="UEV"/>
    <property type="match status" value="1"/>
</dbReference>
<comment type="caution">
    <text evidence="10">The sequence shown here is derived from an EMBL/GenBank/DDBJ whole genome shotgun (WGS) entry which is preliminary data.</text>
</comment>
<comment type="similarity">
    <text evidence="2">Belongs to the ubiquitin-conjugating enzyme family. UEV subfamily.</text>
</comment>
<dbReference type="GO" id="GO:0000813">
    <property type="term" value="C:ESCRT I complex"/>
    <property type="evidence" value="ECO:0007669"/>
    <property type="project" value="TreeGrafter"/>
</dbReference>
<evidence type="ECO:0000256" key="5">
    <source>
        <dbReference type="ARBA" id="ARBA00022927"/>
    </source>
</evidence>
<keyword evidence="5 7" id="KW-0653">Protein transport</keyword>
<keyword evidence="4" id="KW-0967">Endosome</keyword>
<evidence type="ECO:0000259" key="8">
    <source>
        <dbReference type="PROSITE" id="PS51312"/>
    </source>
</evidence>
<organism evidence="10 11">
    <name type="scientific">Pneumocystis carinii (strain B80)</name>
    <name type="common">Rat pneumocystis pneumonia agent</name>
    <name type="synonym">Pneumocystis carinii f. sp. carinii</name>
    <dbReference type="NCBI Taxonomy" id="1408658"/>
    <lineage>
        <taxon>Eukaryota</taxon>
        <taxon>Fungi</taxon>
        <taxon>Dikarya</taxon>
        <taxon>Ascomycota</taxon>
        <taxon>Taphrinomycotina</taxon>
        <taxon>Pneumocystomycetes</taxon>
        <taxon>Pneumocystaceae</taxon>
        <taxon>Pneumocystis</taxon>
    </lineage>
</organism>
<evidence type="ECO:0000256" key="6">
    <source>
        <dbReference type="ARBA" id="ARBA00023054"/>
    </source>
</evidence>
<dbReference type="Pfam" id="PF09454">
    <property type="entry name" value="Vps23_core"/>
    <property type="match status" value="1"/>
</dbReference>
<dbReference type="PANTHER" id="PTHR23306">
    <property type="entry name" value="TUMOR SUSCEPTIBILITY GENE 101 PROTEIN-RELATED"/>
    <property type="match status" value="1"/>
</dbReference>
<evidence type="ECO:0000256" key="4">
    <source>
        <dbReference type="ARBA" id="ARBA00022753"/>
    </source>
</evidence>
<evidence type="ECO:0000256" key="3">
    <source>
        <dbReference type="ARBA" id="ARBA00022448"/>
    </source>
</evidence>
<feature type="domain" description="SB" evidence="8">
    <location>
        <begin position="344"/>
        <end position="408"/>
    </location>
</feature>
<dbReference type="GO" id="GO:0006886">
    <property type="term" value="P:intracellular protein transport"/>
    <property type="evidence" value="ECO:0007669"/>
    <property type="project" value="UniProtKB-ARBA"/>
</dbReference>
<dbReference type="Proteomes" id="UP000054454">
    <property type="component" value="Unassembled WGS sequence"/>
</dbReference>
<dbReference type="InterPro" id="IPR052070">
    <property type="entry name" value="ESCRT-I_UEV_domain"/>
</dbReference>